<accession>A0AAU0MHR3</accession>
<sequence length="156" mass="16740">MGSAPRSAPDSPLNGVFPLHRAADALRIRDHVAGDFAGRSVTVLGAGLIGTEAASFFVAAGAEVHLVARSDLPLVATLGIPIATRLRDLHREHTTFHGGRAVTSLRRASNGGVEVRLDRHHMGVRPRRHLSRHDTGDGVGISGKHRRHRRRQVASS</sequence>
<gene>
    <name evidence="3" type="ORF">RYJ27_02270</name>
</gene>
<proteinExistence type="predicted"/>
<evidence type="ECO:0000256" key="1">
    <source>
        <dbReference type="SAM" id="MobiDB-lite"/>
    </source>
</evidence>
<feature type="compositionally biased region" description="Basic residues" evidence="1">
    <location>
        <begin position="143"/>
        <end position="156"/>
    </location>
</feature>
<feature type="domain" description="Pyridine nucleotide-disulphide oxidoreductase N-terminal" evidence="2">
    <location>
        <begin position="41"/>
        <end position="117"/>
    </location>
</feature>
<dbReference type="KEGG" id="mliy:RYJ27_02270"/>
<name>A0AAU0MHR3_9MICO</name>
<dbReference type="Proteomes" id="UP001329313">
    <property type="component" value="Chromosome"/>
</dbReference>
<evidence type="ECO:0000313" key="3">
    <source>
        <dbReference type="EMBL" id="WOQ70071.1"/>
    </source>
</evidence>
<dbReference type="InterPro" id="IPR036188">
    <property type="entry name" value="FAD/NAD-bd_sf"/>
</dbReference>
<protein>
    <submittedName>
        <fullName evidence="3">NAD-binding protein</fullName>
    </submittedName>
</protein>
<reference evidence="3 4" key="1">
    <citation type="submission" date="2023-10" db="EMBL/GenBank/DDBJ databases">
        <title>Y20.</title>
        <authorList>
            <person name="Zhang G."/>
            <person name="Ding Y."/>
        </authorList>
    </citation>
    <scope>NUCLEOTIDE SEQUENCE [LARGE SCALE GENOMIC DNA]</scope>
    <source>
        <strain evidence="3 4">Y20</strain>
    </source>
</reference>
<dbReference type="SUPFAM" id="SSF51905">
    <property type="entry name" value="FAD/NAD(P)-binding domain"/>
    <property type="match status" value="1"/>
</dbReference>
<dbReference type="Pfam" id="PF00070">
    <property type="entry name" value="Pyr_redox"/>
    <property type="match status" value="1"/>
</dbReference>
<organism evidence="3 4">
    <name type="scientific">Microbacterium limosum</name>
    <dbReference type="NCBI Taxonomy" id="3079935"/>
    <lineage>
        <taxon>Bacteria</taxon>
        <taxon>Bacillati</taxon>
        <taxon>Actinomycetota</taxon>
        <taxon>Actinomycetes</taxon>
        <taxon>Micrococcales</taxon>
        <taxon>Microbacteriaceae</taxon>
        <taxon>Microbacterium</taxon>
    </lineage>
</organism>
<dbReference type="AlphaFoldDB" id="A0AAU0MHR3"/>
<feature type="region of interest" description="Disordered" evidence="1">
    <location>
        <begin position="125"/>
        <end position="156"/>
    </location>
</feature>
<evidence type="ECO:0000259" key="2">
    <source>
        <dbReference type="Pfam" id="PF00070"/>
    </source>
</evidence>
<dbReference type="InterPro" id="IPR039648">
    <property type="entry name" value="DHPH_N"/>
</dbReference>
<evidence type="ECO:0000313" key="4">
    <source>
        <dbReference type="Proteomes" id="UP001329313"/>
    </source>
</evidence>
<dbReference type="Gene3D" id="3.50.50.60">
    <property type="entry name" value="FAD/NAD(P)-binding domain"/>
    <property type="match status" value="1"/>
</dbReference>
<dbReference type="EMBL" id="CP137080">
    <property type="protein sequence ID" value="WOQ70071.1"/>
    <property type="molecule type" value="Genomic_DNA"/>
</dbReference>
<keyword evidence="4" id="KW-1185">Reference proteome</keyword>